<feature type="signal peptide" evidence="4">
    <location>
        <begin position="1"/>
        <end position="37"/>
    </location>
</feature>
<dbReference type="PANTHER" id="PTHR30024">
    <property type="entry name" value="ALIPHATIC SULFONATES-BINDING PROTEIN-RELATED"/>
    <property type="match status" value="1"/>
</dbReference>
<dbReference type="Gene3D" id="3.40.190.10">
    <property type="entry name" value="Periplasmic binding protein-like II"/>
    <property type="match status" value="2"/>
</dbReference>
<evidence type="ECO:0000313" key="7">
    <source>
        <dbReference type="Proteomes" id="UP001165368"/>
    </source>
</evidence>
<keyword evidence="7" id="KW-1185">Reference proteome</keyword>
<comment type="similarity">
    <text evidence="2">Belongs to the bacterial solute-binding protein SsuA/TauA family.</text>
</comment>
<protein>
    <submittedName>
        <fullName evidence="6">ABC transporter substrate-binding protein</fullName>
    </submittedName>
</protein>
<dbReference type="PANTHER" id="PTHR30024:SF47">
    <property type="entry name" value="TAURINE-BINDING PERIPLASMIC PROTEIN"/>
    <property type="match status" value="1"/>
</dbReference>
<keyword evidence="3 4" id="KW-0732">Signal</keyword>
<evidence type="ECO:0000313" key="6">
    <source>
        <dbReference type="EMBL" id="MCG2622634.1"/>
    </source>
</evidence>
<dbReference type="Pfam" id="PF09084">
    <property type="entry name" value="NMT1"/>
    <property type="match status" value="1"/>
</dbReference>
<comment type="subcellular location">
    <subcellularLocation>
        <location evidence="1">Periplasm</location>
    </subcellularLocation>
</comment>
<evidence type="ECO:0000259" key="5">
    <source>
        <dbReference type="Pfam" id="PF09084"/>
    </source>
</evidence>
<reference evidence="6" key="1">
    <citation type="submission" date="2022-01" db="EMBL/GenBank/DDBJ databases">
        <authorList>
            <person name="Jo J.-H."/>
            <person name="Im W.-T."/>
        </authorList>
    </citation>
    <scope>NUCLEOTIDE SEQUENCE</scope>
    <source>
        <strain evidence="6">I2-34</strain>
    </source>
</reference>
<dbReference type="PROSITE" id="PS51257">
    <property type="entry name" value="PROKAR_LIPOPROTEIN"/>
    <property type="match status" value="1"/>
</dbReference>
<evidence type="ECO:0000256" key="4">
    <source>
        <dbReference type="SAM" id="SignalP"/>
    </source>
</evidence>
<comment type="caution">
    <text evidence="6">The sequence shown here is derived from an EMBL/GenBank/DDBJ whole genome shotgun (WGS) entry which is preliminary data.</text>
</comment>
<name>A0ABS9L833_9MICC</name>
<evidence type="ECO:0000256" key="1">
    <source>
        <dbReference type="ARBA" id="ARBA00004418"/>
    </source>
</evidence>
<dbReference type="EMBL" id="JAKLTQ010000007">
    <property type="protein sequence ID" value="MCG2622634.1"/>
    <property type="molecule type" value="Genomic_DNA"/>
</dbReference>
<dbReference type="RefSeq" id="WP_237821126.1">
    <property type="nucleotide sequence ID" value="NZ_JAKLTQ010000007.1"/>
</dbReference>
<sequence>MNIPMKRKFTRPARFGLVALAASAALALSGCAGSSTASEGGTTHITVGVPTSVFSVPVRYGIESGLFKKAGLDVEVVDIKSTSDGAALLANGEIQYSQADVHNTILARSQGTDLAIAAPMSVTAAKPPADGIGFGNLLVLKDSGLSSPKQLEGKKIGTNTIGGTAYLDFVQKLKSEGVDMDKVEWIQVPGPQLVSALRQGQVDAITVAEPNGTIALQQGGVKVLDNADDAMKGAPNFGYASSLKWLRENTDTAKKFEAAVLEANKAINADRAKAEETIAGYMDLDAEVVKAVRLPHYAEEAFTPASVRPVADRLVEFGVLAKDKLPSLDEVVWAQ</sequence>
<dbReference type="Proteomes" id="UP001165368">
    <property type="component" value="Unassembled WGS sequence"/>
</dbReference>
<dbReference type="SUPFAM" id="SSF53850">
    <property type="entry name" value="Periplasmic binding protein-like II"/>
    <property type="match status" value="1"/>
</dbReference>
<feature type="domain" description="SsuA/THI5-like" evidence="5">
    <location>
        <begin position="60"/>
        <end position="270"/>
    </location>
</feature>
<evidence type="ECO:0000256" key="2">
    <source>
        <dbReference type="ARBA" id="ARBA00010742"/>
    </source>
</evidence>
<gene>
    <name evidence="6" type="ORF">LVY72_12030</name>
</gene>
<accession>A0ABS9L833</accession>
<dbReference type="InterPro" id="IPR015168">
    <property type="entry name" value="SsuA/THI5"/>
</dbReference>
<feature type="chain" id="PRO_5046938924" evidence="4">
    <location>
        <begin position="38"/>
        <end position="335"/>
    </location>
</feature>
<organism evidence="6 7">
    <name type="scientific">Arthrobacter hankyongi</name>
    <dbReference type="NCBI Taxonomy" id="2904801"/>
    <lineage>
        <taxon>Bacteria</taxon>
        <taxon>Bacillati</taxon>
        <taxon>Actinomycetota</taxon>
        <taxon>Actinomycetes</taxon>
        <taxon>Micrococcales</taxon>
        <taxon>Micrococcaceae</taxon>
        <taxon>Arthrobacter</taxon>
    </lineage>
</organism>
<proteinExistence type="inferred from homology"/>
<evidence type="ECO:0000256" key="3">
    <source>
        <dbReference type="ARBA" id="ARBA00022729"/>
    </source>
</evidence>